<dbReference type="AlphaFoldDB" id="A0A3N4KCZ5"/>
<reference evidence="5 6" key="1">
    <citation type="journal article" date="2018" name="Nat. Ecol. Evol.">
        <title>Pezizomycetes genomes reveal the molecular basis of ectomycorrhizal truffle lifestyle.</title>
        <authorList>
            <person name="Murat C."/>
            <person name="Payen T."/>
            <person name="Noel B."/>
            <person name="Kuo A."/>
            <person name="Morin E."/>
            <person name="Chen J."/>
            <person name="Kohler A."/>
            <person name="Krizsan K."/>
            <person name="Balestrini R."/>
            <person name="Da Silva C."/>
            <person name="Montanini B."/>
            <person name="Hainaut M."/>
            <person name="Levati E."/>
            <person name="Barry K.W."/>
            <person name="Belfiori B."/>
            <person name="Cichocki N."/>
            <person name="Clum A."/>
            <person name="Dockter R.B."/>
            <person name="Fauchery L."/>
            <person name="Guy J."/>
            <person name="Iotti M."/>
            <person name="Le Tacon F."/>
            <person name="Lindquist E.A."/>
            <person name="Lipzen A."/>
            <person name="Malagnac F."/>
            <person name="Mello A."/>
            <person name="Molinier V."/>
            <person name="Miyauchi S."/>
            <person name="Poulain J."/>
            <person name="Riccioni C."/>
            <person name="Rubini A."/>
            <person name="Sitrit Y."/>
            <person name="Splivallo R."/>
            <person name="Traeger S."/>
            <person name="Wang M."/>
            <person name="Zifcakova L."/>
            <person name="Wipf D."/>
            <person name="Zambonelli A."/>
            <person name="Paolocci F."/>
            <person name="Nowrousian M."/>
            <person name="Ottonello S."/>
            <person name="Baldrian P."/>
            <person name="Spatafora J.W."/>
            <person name="Henrissat B."/>
            <person name="Nagy L.G."/>
            <person name="Aury J.M."/>
            <person name="Wincker P."/>
            <person name="Grigoriev I.V."/>
            <person name="Bonfante P."/>
            <person name="Martin F.M."/>
        </authorList>
    </citation>
    <scope>NUCLEOTIDE SEQUENCE [LARGE SCALE GENOMIC DNA]</scope>
    <source>
        <strain evidence="5 6">CCBAS932</strain>
    </source>
</reference>
<feature type="compositionally biased region" description="Low complexity" evidence="2">
    <location>
        <begin position="197"/>
        <end position="210"/>
    </location>
</feature>
<feature type="compositionally biased region" description="Polar residues" evidence="2">
    <location>
        <begin position="186"/>
        <end position="196"/>
    </location>
</feature>
<name>A0A3N4KCZ5_9PEZI</name>
<dbReference type="InParanoid" id="A0A3N4KCZ5"/>
<feature type="domain" description="Yeast cell wall synthesis Kre9/Knh1-like N-terminal" evidence="4">
    <location>
        <begin position="28"/>
        <end position="109"/>
    </location>
</feature>
<proteinExistence type="predicted"/>
<dbReference type="InterPro" id="IPR052982">
    <property type="entry name" value="SRP1/TIP1-like"/>
</dbReference>
<dbReference type="Pfam" id="PF10342">
    <property type="entry name" value="Kre9_KNH"/>
    <property type="match status" value="1"/>
</dbReference>
<dbReference type="OrthoDB" id="4094614at2759"/>
<sequence length="240" mass="24957">MRFFMSSVFAIAAFATSVLAGENPIIHPDSTHPMTAGEPYDITWTPTNNNLIKLTLRKGPSGNLKDILIIVGDYTNSGKFTWTPNPDLPAGPDYAIMITDKAGNINYTPLIELKAASPEASSAYSSYTTPSSTKASSTKAAASTTETPSTTTTEPPKTTVMTVVSGNSTTMVTSVMSSNATVTTGLYGNSTHSTTRSSKPTSDETSTPTDTAISTGAAAGLLKSPLALVVCLIGAVVYLN</sequence>
<protein>
    <recommendedName>
        <fullName evidence="4">Yeast cell wall synthesis Kre9/Knh1-like N-terminal domain-containing protein</fullName>
    </recommendedName>
</protein>
<evidence type="ECO:0000256" key="1">
    <source>
        <dbReference type="ARBA" id="ARBA00022729"/>
    </source>
</evidence>
<dbReference type="STRING" id="1392247.A0A3N4KCZ5"/>
<dbReference type="PANTHER" id="PTHR40633:SF1">
    <property type="entry name" value="GPI ANCHORED SERINE-THREONINE RICH PROTEIN (AFU_ORTHOLOGUE AFUA_1G03630)"/>
    <property type="match status" value="1"/>
</dbReference>
<accession>A0A3N4KCZ5</accession>
<organism evidence="5 6">
    <name type="scientific">Morchella conica CCBAS932</name>
    <dbReference type="NCBI Taxonomy" id="1392247"/>
    <lineage>
        <taxon>Eukaryota</taxon>
        <taxon>Fungi</taxon>
        <taxon>Dikarya</taxon>
        <taxon>Ascomycota</taxon>
        <taxon>Pezizomycotina</taxon>
        <taxon>Pezizomycetes</taxon>
        <taxon>Pezizales</taxon>
        <taxon>Morchellaceae</taxon>
        <taxon>Morchella</taxon>
    </lineage>
</organism>
<dbReference type="PANTHER" id="PTHR40633">
    <property type="entry name" value="MATRIX PROTEIN, PUTATIVE (AFU_ORTHOLOGUE AFUA_8G05410)-RELATED"/>
    <property type="match status" value="1"/>
</dbReference>
<keyword evidence="6" id="KW-1185">Reference proteome</keyword>
<evidence type="ECO:0000256" key="2">
    <source>
        <dbReference type="SAM" id="MobiDB-lite"/>
    </source>
</evidence>
<dbReference type="Proteomes" id="UP000277580">
    <property type="component" value="Unassembled WGS sequence"/>
</dbReference>
<evidence type="ECO:0000256" key="3">
    <source>
        <dbReference type="SAM" id="SignalP"/>
    </source>
</evidence>
<feature type="chain" id="PRO_5017982410" description="Yeast cell wall synthesis Kre9/Knh1-like N-terminal domain-containing protein" evidence="3">
    <location>
        <begin position="21"/>
        <end position="240"/>
    </location>
</feature>
<dbReference type="InterPro" id="IPR018466">
    <property type="entry name" value="Kre9/Knh1-like_N"/>
</dbReference>
<feature type="signal peptide" evidence="3">
    <location>
        <begin position="1"/>
        <end position="20"/>
    </location>
</feature>
<dbReference type="EMBL" id="ML119164">
    <property type="protein sequence ID" value="RPB08376.1"/>
    <property type="molecule type" value="Genomic_DNA"/>
</dbReference>
<evidence type="ECO:0000313" key="6">
    <source>
        <dbReference type="Proteomes" id="UP000277580"/>
    </source>
</evidence>
<feature type="region of interest" description="Disordered" evidence="2">
    <location>
        <begin position="122"/>
        <end position="160"/>
    </location>
</feature>
<feature type="region of interest" description="Disordered" evidence="2">
    <location>
        <begin position="185"/>
        <end position="210"/>
    </location>
</feature>
<gene>
    <name evidence="5" type="ORF">P167DRAFT_608764</name>
</gene>
<keyword evidence="1 3" id="KW-0732">Signal</keyword>
<evidence type="ECO:0000259" key="4">
    <source>
        <dbReference type="Pfam" id="PF10342"/>
    </source>
</evidence>
<evidence type="ECO:0000313" key="5">
    <source>
        <dbReference type="EMBL" id="RPB08376.1"/>
    </source>
</evidence>